<feature type="transmembrane region" description="Helical" evidence="1">
    <location>
        <begin position="15"/>
        <end position="32"/>
    </location>
</feature>
<keyword evidence="1" id="KW-0472">Membrane</keyword>
<dbReference type="EMBL" id="BART01033899">
    <property type="protein sequence ID" value="GAH12290.1"/>
    <property type="molecule type" value="Genomic_DNA"/>
</dbReference>
<evidence type="ECO:0000259" key="2">
    <source>
        <dbReference type="PROSITE" id="PS50206"/>
    </source>
</evidence>
<dbReference type="SUPFAM" id="SSF52821">
    <property type="entry name" value="Rhodanese/Cell cycle control phosphatase"/>
    <property type="match status" value="1"/>
</dbReference>
<dbReference type="Gene3D" id="3.40.250.10">
    <property type="entry name" value="Rhodanese-like domain"/>
    <property type="match status" value="1"/>
</dbReference>
<dbReference type="PROSITE" id="PS50206">
    <property type="entry name" value="RHODANESE_3"/>
    <property type="match status" value="1"/>
</dbReference>
<dbReference type="InterPro" id="IPR050229">
    <property type="entry name" value="GlpE_sulfurtransferase"/>
</dbReference>
<keyword evidence="1" id="KW-0812">Transmembrane</keyword>
<protein>
    <recommendedName>
        <fullName evidence="2">Rhodanese domain-containing protein</fullName>
    </recommendedName>
</protein>
<evidence type="ECO:0000256" key="1">
    <source>
        <dbReference type="SAM" id="Phobius"/>
    </source>
</evidence>
<comment type="caution">
    <text evidence="3">The sequence shown here is derived from an EMBL/GenBank/DDBJ whole genome shotgun (WGS) entry which is preliminary data.</text>
</comment>
<dbReference type="PANTHER" id="PTHR43031">
    <property type="entry name" value="FAD-DEPENDENT OXIDOREDUCTASE"/>
    <property type="match status" value="1"/>
</dbReference>
<feature type="transmembrane region" description="Helical" evidence="1">
    <location>
        <begin position="160"/>
        <end position="178"/>
    </location>
</feature>
<evidence type="ECO:0000313" key="3">
    <source>
        <dbReference type="EMBL" id="GAH12290.1"/>
    </source>
</evidence>
<feature type="domain" description="Rhodanese" evidence="2">
    <location>
        <begin position="57"/>
        <end position="148"/>
    </location>
</feature>
<dbReference type="AlphaFoldDB" id="X1DVM8"/>
<dbReference type="PANTHER" id="PTHR43031:SF1">
    <property type="entry name" value="PYRIDINE NUCLEOTIDE-DISULPHIDE OXIDOREDUCTASE"/>
    <property type="match status" value="1"/>
</dbReference>
<dbReference type="CDD" id="cd00158">
    <property type="entry name" value="RHOD"/>
    <property type="match status" value="1"/>
</dbReference>
<feature type="non-terminal residue" evidence="3">
    <location>
        <position position="1"/>
    </location>
</feature>
<reference evidence="3" key="1">
    <citation type="journal article" date="2014" name="Front. Microbiol.">
        <title>High frequency of phylogenetically diverse reductive dehalogenase-homologous genes in deep subseafloor sedimentary metagenomes.</title>
        <authorList>
            <person name="Kawai M."/>
            <person name="Futagami T."/>
            <person name="Toyoda A."/>
            <person name="Takaki Y."/>
            <person name="Nishi S."/>
            <person name="Hori S."/>
            <person name="Arai W."/>
            <person name="Tsubouchi T."/>
            <person name="Morono Y."/>
            <person name="Uchiyama I."/>
            <person name="Ito T."/>
            <person name="Fujiyama A."/>
            <person name="Inagaki F."/>
            <person name="Takami H."/>
        </authorList>
    </citation>
    <scope>NUCLEOTIDE SEQUENCE</scope>
    <source>
        <strain evidence="3">Expedition CK06-06</strain>
    </source>
</reference>
<dbReference type="InterPro" id="IPR036873">
    <property type="entry name" value="Rhodanese-like_dom_sf"/>
</dbReference>
<organism evidence="3">
    <name type="scientific">marine sediment metagenome</name>
    <dbReference type="NCBI Taxonomy" id="412755"/>
    <lineage>
        <taxon>unclassified sequences</taxon>
        <taxon>metagenomes</taxon>
        <taxon>ecological metagenomes</taxon>
    </lineage>
</organism>
<keyword evidence="1" id="KW-1133">Transmembrane helix</keyword>
<name>X1DVM8_9ZZZZ</name>
<proteinExistence type="predicted"/>
<dbReference type="SMART" id="SM00450">
    <property type="entry name" value="RHOD"/>
    <property type="match status" value="1"/>
</dbReference>
<dbReference type="InterPro" id="IPR001763">
    <property type="entry name" value="Rhodanese-like_dom"/>
</dbReference>
<accession>X1DVM8</accession>
<dbReference type="Pfam" id="PF00581">
    <property type="entry name" value="Rhodanese"/>
    <property type="match status" value="1"/>
</dbReference>
<gene>
    <name evidence="3" type="ORF">S01H4_58096</name>
</gene>
<sequence length="189" mass="21792">KLNKKSKIFKTKTEVFIYFFVILLSCIVFIPITSVKAQSYVEIPVQTAYAMINNHTQYPNLLILDVREQNEYDENHLYNATLIPRLQIDSRISELMPYNDTEIIVYCLSGFRGRLASENLADNHNFTKIFNMEGGITAWIAAGYPVIEGNIELPSIDFSFTPFVMILSGTIAVLILYYKKRGYKKRKKD</sequence>